<dbReference type="EMBL" id="AP006490">
    <property type="protein sequence ID" value="BAM79891.1"/>
    <property type="molecule type" value="Genomic_DNA"/>
</dbReference>
<dbReference type="OrthoDB" id="10263222at2759"/>
<sequence>MEPWYASRGSSQVFHRLLVPWRDEHEWLEVCTDLVNSPATAIASTTWQQVHVWRARMALPPAIAVLVDATGSMEQLLQTCAAVAVEPGPPQCSRSQALQTQRLAAALALSRAVSVLTDRVQQRHKYAQSVGNLAKTLGIPALLVEVRHATVHQTLPSVAALVEAYSAWTDFVRTRYIETRKRSIASFESNLRALARMWYSTRPVPHHGEQGPMQQVAAPLLQAPGTADTDSTAAAFAEALLHPSAYVEVRWFAALVAQHMLEYARETSASDNALPSRERLEAWFRYLCPLHETWPHFLPSLVCALVMALRTTAVETETATTDATGISGATHSPATPHATVVSASVWRPSAAVLLVGLLETLRARLSQATSLEPWVIDHDCHWLEWLLHTQFAQENDVLRLYCERWIQQSRVGKRRQAPRERTSRTLKKTPALWHQTKRWRWRWCWWWQHSLRYRAAVSWKTGPSPRWEPQFGPLYGAWRRCVSWPTCPLGTLPVGYDAAAVQRGTSLGMCSADPATNTVFTAKENELAQRLVQRTLYLLDEYDQVEHQAGMSACADAST</sequence>
<dbReference type="Proteomes" id="UP000007014">
    <property type="component" value="Chromosome 8"/>
</dbReference>
<evidence type="ECO:0000313" key="1">
    <source>
        <dbReference type="EMBL" id="BAM79891.1"/>
    </source>
</evidence>
<keyword evidence="2" id="KW-1185">Reference proteome</keyword>
<reference evidence="1 2" key="1">
    <citation type="journal article" date="2004" name="Nature">
        <title>Genome sequence of the ultrasmall unicellular red alga Cyanidioschyzon merolae 10D.</title>
        <authorList>
            <person name="Matsuzaki M."/>
            <person name="Misumi O."/>
            <person name="Shin-i T."/>
            <person name="Maruyama S."/>
            <person name="Takahara M."/>
            <person name="Miyagishima S."/>
            <person name="Mori T."/>
            <person name="Nishida K."/>
            <person name="Yagisawa F."/>
            <person name="Nishida K."/>
            <person name="Yoshida Y."/>
            <person name="Nishimura Y."/>
            <person name="Nakao S."/>
            <person name="Kobayashi T."/>
            <person name="Momoyama Y."/>
            <person name="Higashiyama T."/>
            <person name="Minoda A."/>
            <person name="Sano M."/>
            <person name="Nomoto H."/>
            <person name="Oishi K."/>
            <person name="Hayashi H."/>
            <person name="Ohta F."/>
            <person name="Nishizaka S."/>
            <person name="Haga S."/>
            <person name="Miura S."/>
            <person name="Morishita T."/>
            <person name="Kabeya Y."/>
            <person name="Terasawa K."/>
            <person name="Suzuki Y."/>
            <person name="Ishii Y."/>
            <person name="Asakawa S."/>
            <person name="Takano H."/>
            <person name="Ohta N."/>
            <person name="Kuroiwa H."/>
            <person name="Tanaka K."/>
            <person name="Shimizu N."/>
            <person name="Sugano S."/>
            <person name="Sato N."/>
            <person name="Nozaki H."/>
            <person name="Ogasawara N."/>
            <person name="Kohara Y."/>
            <person name="Kuroiwa T."/>
        </authorList>
    </citation>
    <scope>NUCLEOTIDE SEQUENCE [LARGE SCALE GENOMIC DNA]</scope>
    <source>
        <strain evidence="1 2">10D</strain>
    </source>
</reference>
<accession>M1UQT4</accession>
<dbReference type="Gramene" id="CMH241CT">
    <property type="protein sequence ID" value="CMH241CT"/>
    <property type="gene ID" value="CMH241C"/>
</dbReference>
<dbReference type="STRING" id="280699.M1UQT4"/>
<dbReference type="GO" id="GO:0090730">
    <property type="term" value="C:Las1 complex"/>
    <property type="evidence" value="ECO:0007669"/>
    <property type="project" value="InterPro"/>
</dbReference>
<dbReference type="GO" id="GO:0000470">
    <property type="term" value="P:maturation of LSU-rRNA"/>
    <property type="evidence" value="ECO:0007669"/>
    <property type="project" value="TreeGrafter"/>
</dbReference>
<reference evidence="1 2" key="2">
    <citation type="journal article" date="2007" name="BMC Biol.">
        <title>A 100%-complete sequence reveals unusually simple genomic features in the hot-spring red alga Cyanidioschyzon merolae.</title>
        <authorList>
            <person name="Nozaki H."/>
            <person name="Takano H."/>
            <person name="Misumi O."/>
            <person name="Terasawa K."/>
            <person name="Matsuzaki M."/>
            <person name="Maruyama S."/>
            <person name="Nishida K."/>
            <person name="Yagisawa F."/>
            <person name="Yoshida Y."/>
            <person name="Fujiwara T."/>
            <person name="Takio S."/>
            <person name="Tamura K."/>
            <person name="Chung S.J."/>
            <person name="Nakamura S."/>
            <person name="Kuroiwa H."/>
            <person name="Tanaka K."/>
            <person name="Sato N."/>
            <person name="Kuroiwa T."/>
        </authorList>
    </citation>
    <scope>NUCLEOTIDE SEQUENCE [LARGE SCALE GENOMIC DNA]</scope>
    <source>
        <strain evidence="1 2">10D</strain>
    </source>
</reference>
<dbReference type="GO" id="GO:0000460">
    <property type="term" value="P:maturation of 5.8S rRNA"/>
    <property type="evidence" value="ECO:0007669"/>
    <property type="project" value="TreeGrafter"/>
</dbReference>
<proteinExistence type="predicted"/>
<gene>
    <name evidence="1" type="ORF">CYME_CMH241C</name>
</gene>
<dbReference type="KEGG" id="cme:CYME_CMH241C"/>
<protein>
    <submittedName>
        <fullName evidence="1">Uncharacterized protein</fullName>
    </submittedName>
</protein>
<dbReference type="InterPro" id="IPR007174">
    <property type="entry name" value="Las1"/>
</dbReference>
<dbReference type="Pfam" id="PF04031">
    <property type="entry name" value="Las1"/>
    <property type="match status" value="1"/>
</dbReference>
<evidence type="ECO:0000313" key="2">
    <source>
        <dbReference type="Proteomes" id="UP000007014"/>
    </source>
</evidence>
<organism evidence="1 2">
    <name type="scientific">Cyanidioschyzon merolae (strain NIES-3377 / 10D)</name>
    <name type="common">Unicellular red alga</name>
    <dbReference type="NCBI Taxonomy" id="280699"/>
    <lineage>
        <taxon>Eukaryota</taxon>
        <taxon>Rhodophyta</taxon>
        <taxon>Bangiophyceae</taxon>
        <taxon>Cyanidiales</taxon>
        <taxon>Cyanidiaceae</taxon>
        <taxon>Cyanidioschyzon</taxon>
    </lineage>
</organism>
<dbReference type="GO" id="GO:0004519">
    <property type="term" value="F:endonuclease activity"/>
    <property type="evidence" value="ECO:0007669"/>
    <property type="project" value="InterPro"/>
</dbReference>
<dbReference type="PANTHER" id="PTHR15002">
    <property type="entry name" value="RIBOSOMAL BIOGENESIS PROTEIN LAS1L"/>
    <property type="match status" value="1"/>
</dbReference>
<dbReference type="GeneID" id="16993561"/>
<dbReference type="GO" id="GO:0030687">
    <property type="term" value="C:preribosome, large subunit precursor"/>
    <property type="evidence" value="ECO:0007669"/>
    <property type="project" value="TreeGrafter"/>
</dbReference>
<dbReference type="AlphaFoldDB" id="M1UQT4"/>
<dbReference type="PANTHER" id="PTHR15002:SF0">
    <property type="entry name" value="RIBOSOMAL BIOGENESIS PROTEIN LAS1L"/>
    <property type="match status" value="1"/>
</dbReference>
<dbReference type="HOGENOM" id="CLU_487790_0_0_1"/>
<name>M1UQT4_CYAM1</name>
<dbReference type="RefSeq" id="XP_005536177.1">
    <property type="nucleotide sequence ID" value="XM_005536120.1"/>
</dbReference>